<dbReference type="Gene3D" id="3.40.50.1390">
    <property type="entry name" value="Resolvase, N-terminal catalytic domain"/>
    <property type="match status" value="1"/>
</dbReference>
<dbReference type="CDD" id="cd03770">
    <property type="entry name" value="SR_TndX_transposase"/>
    <property type="match status" value="1"/>
</dbReference>
<gene>
    <name evidence="4" type="ORF">NCTC13150_01339</name>
</gene>
<dbReference type="Gene3D" id="3.90.1750.20">
    <property type="entry name" value="Putative Large Serine Recombinase, Chain B, Domain 2"/>
    <property type="match status" value="1"/>
</dbReference>
<evidence type="ECO:0000259" key="3">
    <source>
        <dbReference type="PROSITE" id="PS51737"/>
    </source>
</evidence>
<dbReference type="InterPro" id="IPR025378">
    <property type="entry name" value="DUF4368"/>
</dbReference>
<feature type="region of interest" description="Disordered" evidence="2">
    <location>
        <begin position="540"/>
        <end position="591"/>
    </location>
</feature>
<keyword evidence="1" id="KW-0175">Coiled coil</keyword>
<dbReference type="PANTHER" id="PTHR30461:SF23">
    <property type="entry name" value="DNA RECOMBINASE-RELATED"/>
    <property type="match status" value="1"/>
</dbReference>
<organism evidence="4 5">
    <name type="scientific">Urinicoccus massiliensis</name>
    <dbReference type="NCBI Taxonomy" id="1723382"/>
    <lineage>
        <taxon>Bacteria</taxon>
        <taxon>Bacillati</taxon>
        <taxon>Bacillota</taxon>
        <taxon>Tissierellia</taxon>
        <taxon>Tissierellales</taxon>
        <taxon>Peptoniphilaceae</taxon>
        <taxon>Urinicoccus</taxon>
    </lineage>
</organism>
<comment type="caution">
    <text evidence="4">The sequence shown here is derived from an EMBL/GenBank/DDBJ whole genome shotgun (WGS) entry which is preliminary data.</text>
</comment>
<evidence type="ECO:0000256" key="1">
    <source>
        <dbReference type="SAM" id="Coils"/>
    </source>
</evidence>
<dbReference type="InterPro" id="IPR006119">
    <property type="entry name" value="Resolv_N"/>
</dbReference>
<accession>A0A8H2QYH5</accession>
<dbReference type="Pfam" id="PF13408">
    <property type="entry name" value="Zn_ribbon_recom"/>
    <property type="match status" value="1"/>
</dbReference>
<dbReference type="PANTHER" id="PTHR30461">
    <property type="entry name" value="DNA-INVERTASE FROM LAMBDOID PROPHAGE"/>
    <property type="match status" value="1"/>
</dbReference>
<dbReference type="GO" id="GO:0003677">
    <property type="term" value="F:DNA binding"/>
    <property type="evidence" value="ECO:0007669"/>
    <property type="project" value="InterPro"/>
</dbReference>
<sequence length="617" mass="73383">MRNFEKITALYERLSRDDELEGESNSIVNQKKILEEYASKNNLTNIIHFTDDGISGTQFDRPGFMEMMNGVNTGNIGCIIVKDMSRLGRDYLKVGQCMEILRQKGVRLIAINDNVDSFYREDDFTPFRNIMNEWYARDTSRKIQSTFRSKGESGKHTASTPPYGYIKDEKDKNKWIVDEKAAEIVRRIFNLTMDGAGPYKIAKILEADKIDIPAYHQQKMGYGLHQSKNFEYPYRWCSSTIASILKKKEYLGHTVNFKTRKHFKDKKSKYVSEDKWLIFENTHEAIIDQETFNNVQRIRGNVKRYPDGWGEYHPLTGLMYCADCGSKMYVHRTNNYKNIPYYVCSNYKKVPCGTLCPSAHRIKAEVVLNLIQETLKDIKNYLDEDNEAFTRSIQNEMEEKEKVEIEKKKIRLTESQNRLQELERLMCRIYEDMILNKIPNNRYEILNNQYETEQLTLSKEIKDLEIAISRYEKETDRARKFISLISRYENFDELTTTMINEFIEKIIIHERDRKGSQTSKQKIEIYFNFIGNYEVPKEELSEEERSKLEEEERKINERRDRLHQNYLKRKANGKQQEYEERYKERREQKKQEKLKVLKRAGILMKDYKNKESFKESV</sequence>
<feature type="compositionally biased region" description="Basic and acidic residues" evidence="2">
    <location>
        <begin position="576"/>
        <end position="591"/>
    </location>
</feature>
<dbReference type="AlphaFoldDB" id="A0A8H2QYH5"/>
<feature type="coiled-coil region" evidence="1">
    <location>
        <begin position="386"/>
        <end position="474"/>
    </location>
</feature>
<dbReference type="InterPro" id="IPR025827">
    <property type="entry name" value="Zn_ribbon_recom_dom"/>
</dbReference>
<dbReference type="SMART" id="SM00857">
    <property type="entry name" value="Resolvase"/>
    <property type="match status" value="1"/>
</dbReference>
<feature type="compositionally biased region" description="Basic and acidic residues" evidence="2">
    <location>
        <begin position="540"/>
        <end position="563"/>
    </location>
</feature>
<dbReference type="EMBL" id="CAACYI010000001">
    <property type="protein sequence ID" value="VFB16784.1"/>
    <property type="molecule type" value="Genomic_DNA"/>
</dbReference>
<evidence type="ECO:0000256" key="2">
    <source>
        <dbReference type="SAM" id="MobiDB-lite"/>
    </source>
</evidence>
<dbReference type="SUPFAM" id="SSF53041">
    <property type="entry name" value="Resolvase-like"/>
    <property type="match status" value="1"/>
</dbReference>
<reference evidence="4 5" key="1">
    <citation type="submission" date="2019-02" db="EMBL/GenBank/DDBJ databases">
        <authorList>
            <consortium name="Pathogen Informatics"/>
        </authorList>
    </citation>
    <scope>NUCLEOTIDE SEQUENCE [LARGE SCALE GENOMIC DNA]</scope>
    <source>
        <strain evidence="4 5">3012STDY7089603</strain>
    </source>
</reference>
<dbReference type="GO" id="GO:0000150">
    <property type="term" value="F:DNA strand exchange activity"/>
    <property type="evidence" value="ECO:0007669"/>
    <property type="project" value="InterPro"/>
</dbReference>
<dbReference type="InterPro" id="IPR036162">
    <property type="entry name" value="Resolvase-like_N_sf"/>
</dbReference>
<dbReference type="InterPro" id="IPR038109">
    <property type="entry name" value="DNA_bind_recomb_sf"/>
</dbReference>
<dbReference type="PROSITE" id="PS51737">
    <property type="entry name" value="RECOMBINASE_DNA_BIND"/>
    <property type="match status" value="1"/>
</dbReference>
<dbReference type="Pfam" id="PF14287">
    <property type="entry name" value="DUF4368"/>
    <property type="match status" value="1"/>
</dbReference>
<protein>
    <submittedName>
        <fullName evidence="4">Recombinase</fullName>
    </submittedName>
</protein>
<dbReference type="RefSeq" id="WP_131749449.1">
    <property type="nucleotide sequence ID" value="NZ_CAACYI010000001.1"/>
</dbReference>
<evidence type="ECO:0000313" key="4">
    <source>
        <dbReference type="EMBL" id="VFB16784.1"/>
    </source>
</evidence>
<dbReference type="Pfam" id="PF07508">
    <property type="entry name" value="Recombinase"/>
    <property type="match status" value="1"/>
</dbReference>
<keyword evidence="5" id="KW-1185">Reference proteome</keyword>
<name>A0A8H2QYH5_9FIRM</name>
<evidence type="ECO:0000313" key="5">
    <source>
        <dbReference type="Proteomes" id="UP000377798"/>
    </source>
</evidence>
<dbReference type="InterPro" id="IPR050639">
    <property type="entry name" value="SSR_resolvase"/>
</dbReference>
<proteinExistence type="predicted"/>
<dbReference type="Pfam" id="PF00239">
    <property type="entry name" value="Resolvase"/>
    <property type="match status" value="1"/>
</dbReference>
<feature type="domain" description="Recombinase" evidence="3">
    <location>
        <begin position="162"/>
        <end position="305"/>
    </location>
</feature>
<dbReference type="InterPro" id="IPR011109">
    <property type="entry name" value="DNA_bind_recombinase_dom"/>
</dbReference>
<dbReference type="Proteomes" id="UP000377798">
    <property type="component" value="Unassembled WGS sequence"/>
</dbReference>